<name>A0A2S8GP18_9BACT</name>
<dbReference type="RefSeq" id="WP_105335138.1">
    <property type="nucleotide sequence ID" value="NZ_PUHZ01000010.1"/>
</dbReference>
<proteinExistence type="predicted"/>
<reference evidence="1 2" key="1">
    <citation type="submission" date="2018-02" db="EMBL/GenBank/DDBJ databases">
        <title>Comparative genomes isolates from brazilian mangrove.</title>
        <authorList>
            <person name="Araujo J.E."/>
            <person name="Taketani R.G."/>
            <person name="Silva M.C.P."/>
            <person name="Loureco M.V."/>
            <person name="Andreote F.D."/>
        </authorList>
    </citation>
    <scope>NUCLEOTIDE SEQUENCE [LARGE SCALE GENOMIC DNA]</scope>
    <source>
        <strain evidence="1 2">Nap-Phe MGV</strain>
    </source>
</reference>
<organism evidence="1 2">
    <name type="scientific">Blastopirellula marina</name>
    <dbReference type="NCBI Taxonomy" id="124"/>
    <lineage>
        <taxon>Bacteria</taxon>
        <taxon>Pseudomonadati</taxon>
        <taxon>Planctomycetota</taxon>
        <taxon>Planctomycetia</taxon>
        <taxon>Pirellulales</taxon>
        <taxon>Pirellulaceae</taxon>
        <taxon>Blastopirellula</taxon>
    </lineage>
</organism>
<protein>
    <submittedName>
        <fullName evidence="1">Uncharacterized protein</fullName>
    </submittedName>
</protein>
<dbReference type="EMBL" id="PUHZ01000010">
    <property type="protein sequence ID" value="PQO46167.1"/>
    <property type="molecule type" value="Genomic_DNA"/>
</dbReference>
<gene>
    <name evidence="1" type="ORF">C5Y93_09255</name>
</gene>
<dbReference type="OrthoDB" id="290298at2"/>
<dbReference type="Proteomes" id="UP000237819">
    <property type="component" value="Unassembled WGS sequence"/>
</dbReference>
<comment type="caution">
    <text evidence="1">The sequence shown here is derived from an EMBL/GenBank/DDBJ whole genome shotgun (WGS) entry which is preliminary data.</text>
</comment>
<dbReference type="AlphaFoldDB" id="A0A2S8GP18"/>
<evidence type="ECO:0000313" key="2">
    <source>
        <dbReference type="Proteomes" id="UP000237819"/>
    </source>
</evidence>
<accession>A0A2S8GP18</accession>
<sequence length="84" mass="9337">MKRAAIIASLLFAAYVGSYGVLSRIGIAQAASQGSEFYFLIEPTTPFREQCHYRMIELYWPLIQVERWAGADHAPAACGNLQLS</sequence>
<evidence type="ECO:0000313" key="1">
    <source>
        <dbReference type="EMBL" id="PQO46167.1"/>
    </source>
</evidence>